<dbReference type="AlphaFoldDB" id="A0A061DQP1"/>
<evidence type="ECO:0000313" key="3">
    <source>
        <dbReference type="Proteomes" id="UP000026915"/>
    </source>
</evidence>
<dbReference type="EMBL" id="CM001879">
    <property type="protein sequence ID" value="EOX94702.1"/>
    <property type="molecule type" value="Genomic_DNA"/>
</dbReference>
<name>A0A061DQP1_THECC</name>
<protein>
    <submittedName>
        <fullName evidence="2">Uncharacterized protein</fullName>
    </submittedName>
</protein>
<evidence type="ECO:0000256" key="1">
    <source>
        <dbReference type="SAM" id="Phobius"/>
    </source>
</evidence>
<dbReference type="InParanoid" id="A0A061DQP1"/>
<sequence length="94" mass="10634">MLILSLAATSLAPQSASHFISQKVLPWPSLRQSRWQFLKHEEKRSSSASTSRTHIVAATTMHTRNTATNLLAIVLFSSCHWCFAFWNVFDGSRE</sequence>
<accession>A0A061DQP1</accession>
<gene>
    <name evidence="2" type="ORF">TCM_004314</name>
</gene>
<dbReference type="HOGENOM" id="CLU_2390402_0_0_1"/>
<reference evidence="2 3" key="1">
    <citation type="journal article" date="2013" name="Genome Biol.">
        <title>The genome sequence of the most widely cultivated cacao type and its use to identify candidate genes regulating pod color.</title>
        <authorList>
            <person name="Motamayor J.C."/>
            <person name="Mockaitis K."/>
            <person name="Schmutz J."/>
            <person name="Haiminen N."/>
            <person name="Iii D.L."/>
            <person name="Cornejo O."/>
            <person name="Findley S.D."/>
            <person name="Zheng P."/>
            <person name="Utro F."/>
            <person name="Royaert S."/>
            <person name="Saski C."/>
            <person name="Jenkins J."/>
            <person name="Podicheti R."/>
            <person name="Zhao M."/>
            <person name="Scheffler B.E."/>
            <person name="Stack J.C."/>
            <person name="Feltus F.A."/>
            <person name="Mustiga G.M."/>
            <person name="Amores F."/>
            <person name="Phillips W."/>
            <person name="Marelli J.P."/>
            <person name="May G.D."/>
            <person name="Shapiro H."/>
            <person name="Ma J."/>
            <person name="Bustamante C.D."/>
            <person name="Schnell R.J."/>
            <person name="Main D."/>
            <person name="Gilbert D."/>
            <person name="Parida L."/>
            <person name="Kuhn D.N."/>
        </authorList>
    </citation>
    <scope>NUCLEOTIDE SEQUENCE [LARGE SCALE GENOMIC DNA]</scope>
    <source>
        <strain evidence="3">cv. Matina 1-6</strain>
    </source>
</reference>
<proteinExistence type="predicted"/>
<keyword evidence="1" id="KW-1133">Transmembrane helix</keyword>
<dbReference type="Gramene" id="EOX94702">
    <property type="protein sequence ID" value="EOX94702"/>
    <property type="gene ID" value="TCM_004314"/>
</dbReference>
<organism evidence="2 3">
    <name type="scientific">Theobroma cacao</name>
    <name type="common">Cacao</name>
    <name type="synonym">Cocoa</name>
    <dbReference type="NCBI Taxonomy" id="3641"/>
    <lineage>
        <taxon>Eukaryota</taxon>
        <taxon>Viridiplantae</taxon>
        <taxon>Streptophyta</taxon>
        <taxon>Embryophyta</taxon>
        <taxon>Tracheophyta</taxon>
        <taxon>Spermatophyta</taxon>
        <taxon>Magnoliopsida</taxon>
        <taxon>eudicotyledons</taxon>
        <taxon>Gunneridae</taxon>
        <taxon>Pentapetalae</taxon>
        <taxon>rosids</taxon>
        <taxon>malvids</taxon>
        <taxon>Malvales</taxon>
        <taxon>Malvaceae</taxon>
        <taxon>Byttnerioideae</taxon>
        <taxon>Theobroma</taxon>
    </lineage>
</organism>
<keyword evidence="3" id="KW-1185">Reference proteome</keyword>
<dbReference type="Proteomes" id="UP000026915">
    <property type="component" value="Chromosome 1"/>
</dbReference>
<keyword evidence="1" id="KW-0812">Transmembrane</keyword>
<evidence type="ECO:0000313" key="2">
    <source>
        <dbReference type="EMBL" id="EOX94702.1"/>
    </source>
</evidence>
<feature type="transmembrane region" description="Helical" evidence="1">
    <location>
        <begin position="70"/>
        <end position="89"/>
    </location>
</feature>
<keyword evidence="1" id="KW-0472">Membrane</keyword>